<dbReference type="PROSITE" id="PS51257">
    <property type="entry name" value="PROKAR_LIPOPROTEIN"/>
    <property type="match status" value="1"/>
</dbReference>
<protein>
    <recommendedName>
        <fullName evidence="4">Lipoprotein</fullName>
    </recommendedName>
</protein>
<organism evidence="2 3">
    <name type="scientific">Asaia lannensis NBRC 102526</name>
    <dbReference type="NCBI Taxonomy" id="1307926"/>
    <lineage>
        <taxon>Bacteria</taxon>
        <taxon>Pseudomonadati</taxon>
        <taxon>Pseudomonadota</taxon>
        <taxon>Alphaproteobacteria</taxon>
        <taxon>Acetobacterales</taxon>
        <taxon>Acetobacteraceae</taxon>
        <taxon>Asaia</taxon>
    </lineage>
</organism>
<evidence type="ECO:0000313" key="3">
    <source>
        <dbReference type="Proteomes" id="UP001523401"/>
    </source>
</evidence>
<reference evidence="2 3" key="1">
    <citation type="submission" date="2022-06" db="EMBL/GenBank/DDBJ databases">
        <title>Whole-genome of Asaia lannensis strain LMG 27011T.</title>
        <authorList>
            <person name="Sombolestani A."/>
        </authorList>
    </citation>
    <scope>NUCLEOTIDE SEQUENCE [LARGE SCALE GENOMIC DNA]</scope>
    <source>
        <strain evidence="2 3">NBRC 102526</strain>
    </source>
</reference>
<dbReference type="Proteomes" id="UP001523401">
    <property type="component" value="Unassembled WGS sequence"/>
</dbReference>
<comment type="caution">
    <text evidence="2">The sequence shown here is derived from an EMBL/GenBank/DDBJ whole genome shotgun (WGS) entry which is preliminary data.</text>
</comment>
<sequence>MRAIRSAVTSFAVTVLLAGCVEMPHPFGDPGPEGRRLALTTPPPRLAVPTPTETLLDNAASALWAKDIAAQLVEQALPASAQPVKAGDWWLRLSATMQGDQVTPHYEVMTPKGEARGHWDAAPIPASVWAQGQKDVLASLAASSAPQISGVLTGIQAAMMQDDPHSLKRRPAKVFFKGVHGAPGDGNISLARAFVASFPDRHDKLDSDAKAADYSVEGIVTLSDGPAGMTGHPVQHIEIVWRTVAADGKEAGAATQLHDIDAHSLDGAWGDVAMAAASEAAGAVHQIITNYSGRNHKPLPPEQSAGLPQDRPTGRPG</sequence>
<accession>A0ABT1CHJ3</accession>
<evidence type="ECO:0008006" key="4">
    <source>
        <dbReference type="Google" id="ProtNLM"/>
    </source>
</evidence>
<evidence type="ECO:0000313" key="2">
    <source>
        <dbReference type="EMBL" id="MCO6160342.1"/>
    </source>
</evidence>
<dbReference type="RefSeq" id="WP_252849502.1">
    <property type="nucleotide sequence ID" value="NZ_BAPW01000003.1"/>
</dbReference>
<evidence type="ECO:0000256" key="1">
    <source>
        <dbReference type="SAM" id="MobiDB-lite"/>
    </source>
</evidence>
<gene>
    <name evidence="2" type="ORF">NF685_09915</name>
</gene>
<name>A0ABT1CHJ3_9PROT</name>
<feature type="region of interest" description="Disordered" evidence="1">
    <location>
        <begin position="292"/>
        <end position="317"/>
    </location>
</feature>
<dbReference type="EMBL" id="JAMXQU010000006">
    <property type="protein sequence ID" value="MCO6160342.1"/>
    <property type="molecule type" value="Genomic_DNA"/>
</dbReference>
<keyword evidence="3" id="KW-1185">Reference proteome</keyword>
<proteinExistence type="predicted"/>